<evidence type="ECO:0000313" key="7">
    <source>
        <dbReference type="EMBL" id="ACR11652.1"/>
    </source>
</evidence>
<protein>
    <recommendedName>
        <fullName evidence="5">Universal stress protein</fullName>
    </recommendedName>
</protein>
<dbReference type="InterPro" id="IPR006016">
    <property type="entry name" value="UspA"/>
</dbReference>
<dbReference type="KEGG" id="ttu:TERTU_2456"/>
<dbReference type="AlphaFoldDB" id="C5BL21"/>
<dbReference type="InterPro" id="IPR006015">
    <property type="entry name" value="Universal_stress_UspA"/>
</dbReference>
<dbReference type="PRINTS" id="PR01438">
    <property type="entry name" value="UNVRSLSTRESS"/>
</dbReference>
<evidence type="ECO:0000313" key="8">
    <source>
        <dbReference type="Proteomes" id="UP000009080"/>
    </source>
</evidence>
<dbReference type="STRING" id="377629.TERTU_2456"/>
<dbReference type="Gene3D" id="3.40.50.620">
    <property type="entry name" value="HUPs"/>
    <property type="match status" value="1"/>
</dbReference>
<comment type="subunit">
    <text evidence="3">Homodimer.</text>
</comment>
<dbReference type="Pfam" id="PF00582">
    <property type="entry name" value="Usp"/>
    <property type="match status" value="1"/>
</dbReference>
<evidence type="ECO:0000256" key="4">
    <source>
        <dbReference type="ARBA" id="ARBA00022490"/>
    </source>
</evidence>
<proteinExistence type="inferred from homology"/>
<dbReference type="GO" id="GO:0005737">
    <property type="term" value="C:cytoplasm"/>
    <property type="evidence" value="ECO:0007669"/>
    <property type="project" value="UniProtKB-SubCell"/>
</dbReference>
<reference evidence="7 8" key="1">
    <citation type="journal article" date="2009" name="PLoS ONE">
        <title>The complete genome of Teredinibacter turnerae T7901: an intracellular endosymbiont of marine wood-boring bivalves (shipworms).</title>
        <authorList>
            <person name="Yang J.C."/>
            <person name="Madupu R."/>
            <person name="Durkin A.S."/>
            <person name="Ekborg N.A."/>
            <person name="Pedamallu C.S."/>
            <person name="Hostetler J.B."/>
            <person name="Radune D."/>
            <person name="Toms B.S."/>
            <person name="Henrissat B."/>
            <person name="Coutinho P.M."/>
            <person name="Schwarz S."/>
            <person name="Field L."/>
            <person name="Trindade-Silva A.E."/>
            <person name="Soares C.A.G."/>
            <person name="Elshahawi S."/>
            <person name="Hanora A."/>
            <person name="Schmidt E.W."/>
            <person name="Haygood M.G."/>
            <person name="Posfai J."/>
            <person name="Benner J."/>
            <person name="Madinger C."/>
            <person name="Nove J."/>
            <person name="Anton B."/>
            <person name="Chaudhary K."/>
            <person name="Foster J."/>
            <person name="Holman A."/>
            <person name="Kumar S."/>
            <person name="Lessard P.A."/>
            <person name="Luyten Y.A."/>
            <person name="Slatko B."/>
            <person name="Wood N."/>
            <person name="Wu B."/>
            <person name="Teplitski M."/>
            <person name="Mougous J.D."/>
            <person name="Ward N."/>
            <person name="Eisen J.A."/>
            <person name="Badger J.H."/>
            <person name="Distel D.L."/>
        </authorList>
    </citation>
    <scope>NUCLEOTIDE SEQUENCE [LARGE SCALE GENOMIC DNA]</scope>
    <source>
        <strain evidence="8">ATCC 39867 / T7901</strain>
    </source>
</reference>
<feature type="domain" description="UspA" evidence="6">
    <location>
        <begin position="4"/>
        <end position="141"/>
    </location>
</feature>
<dbReference type="EMBL" id="CP001614">
    <property type="protein sequence ID" value="ACR11652.1"/>
    <property type="molecule type" value="Genomic_DNA"/>
</dbReference>
<dbReference type="SUPFAM" id="SSF52402">
    <property type="entry name" value="Adenine nucleotide alpha hydrolases-like"/>
    <property type="match status" value="1"/>
</dbReference>
<dbReference type="RefSeq" id="WP_015817764.1">
    <property type="nucleotide sequence ID" value="NC_012997.1"/>
</dbReference>
<dbReference type="PANTHER" id="PTHR46268">
    <property type="entry name" value="STRESS RESPONSE PROTEIN NHAX"/>
    <property type="match status" value="1"/>
</dbReference>
<dbReference type="PIRSF" id="PIRSF006276">
    <property type="entry name" value="UspA"/>
    <property type="match status" value="1"/>
</dbReference>
<evidence type="ECO:0000256" key="5">
    <source>
        <dbReference type="PIRNR" id="PIRNR006276"/>
    </source>
</evidence>
<evidence type="ECO:0000256" key="3">
    <source>
        <dbReference type="ARBA" id="ARBA00011738"/>
    </source>
</evidence>
<comment type="similarity">
    <text evidence="2 5">Belongs to the universal stress protein A family.</text>
</comment>
<evidence type="ECO:0000256" key="1">
    <source>
        <dbReference type="ARBA" id="ARBA00004496"/>
    </source>
</evidence>
<keyword evidence="4 5" id="KW-0963">Cytoplasm</keyword>
<dbReference type="HOGENOM" id="CLU_049301_11_3_6"/>
<evidence type="ECO:0000256" key="2">
    <source>
        <dbReference type="ARBA" id="ARBA00008791"/>
    </source>
</evidence>
<accession>C5BL21</accession>
<sequence length="142" mass="15271">MPTYNNILVGLDLAEDCTQILRKAADIAGSFHAKLHVVHVVEPLAFAYGGDVPLDLTEAQGVMENQAAERLERIIKEVGVSVEGHRVCIGQAAGELHRLAEEENMDMIIVGSHSRHGLALLFGSITKGVVQNACCDVMALKV</sequence>
<comment type="subcellular location">
    <subcellularLocation>
        <location evidence="1 5">Cytoplasm</location>
    </subcellularLocation>
</comment>
<keyword evidence="8" id="KW-1185">Reference proteome</keyword>
<name>C5BL21_TERTT</name>
<dbReference type="InterPro" id="IPR014729">
    <property type="entry name" value="Rossmann-like_a/b/a_fold"/>
</dbReference>
<organism evidence="7 8">
    <name type="scientific">Teredinibacter turnerae (strain ATCC 39867 / T7901)</name>
    <dbReference type="NCBI Taxonomy" id="377629"/>
    <lineage>
        <taxon>Bacteria</taxon>
        <taxon>Pseudomonadati</taxon>
        <taxon>Pseudomonadota</taxon>
        <taxon>Gammaproteobacteria</taxon>
        <taxon>Cellvibrionales</taxon>
        <taxon>Cellvibrionaceae</taxon>
        <taxon>Teredinibacter</taxon>
    </lineage>
</organism>
<gene>
    <name evidence="7" type="ordered locus">TERTU_2456</name>
</gene>
<evidence type="ECO:0000259" key="6">
    <source>
        <dbReference type="Pfam" id="PF00582"/>
    </source>
</evidence>
<dbReference type="Proteomes" id="UP000009080">
    <property type="component" value="Chromosome"/>
</dbReference>
<dbReference type="CDD" id="cd00293">
    <property type="entry name" value="USP-like"/>
    <property type="match status" value="1"/>
</dbReference>
<dbReference type="OrthoDB" id="9792500at2"/>
<dbReference type="eggNOG" id="COG0589">
    <property type="taxonomic scope" value="Bacteria"/>
</dbReference>
<dbReference type="PANTHER" id="PTHR46268:SF23">
    <property type="entry name" value="UNIVERSAL STRESS PROTEIN A-RELATED"/>
    <property type="match status" value="1"/>
</dbReference>